<keyword evidence="2" id="KW-1185">Reference proteome</keyword>
<accession>A0ACB9A128</accession>
<comment type="caution">
    <text evidence="1">The sequence shown here is derived from an EMBL/GenBank/DDBJ whole genome shotgun (WGS) entry which is preliminary data.</text>
</comment>
<name>A0ACB9A128_9ASTR</name>
<protein>
    <submittedName>
        <fullName evidence="1">Uncharacterized protein</fullName>
    </submittedName>
</protein>
<dbReference type="EMBL" id="CM042042">
    <property type="protein sequence ID" value="KAI3703882.1"/>
    <property type="molecule type" value="Genomic_DNA"/>
</dbReference>
<gene>
    <name evidence="1" type="ORF">L1987_74078</name>
</gene>
<proteinExistence type="predicted"/>
<evidence type="ECO:0000313" key="1">
    <source>
        <dbReference type="EMBL" id="KAI3703882.1"/>
    </source>
</evidence>
<reference evidence="1 2" key="2">
    <citation type="journal article" date="2022" name="Mol. Ecol. Resour.">
        <title>The genomes of chicory, endive, great burdock and yacon provide insights into Asteraceae paleo-polyploidization history and plant inulin production.</title>
        <authorList>
            <person name="Fan W."/>
            <person name="Wang S."/>
            <person name="Wang H."/>
            <person name="Wang A."/>
            <person name="Jiang F."/>
            <person name="Liu H."/>
            <person name="Zhao H."/>
            <person name="Xu D."/>
            <person name="Zhang Y."/>
        </authorList>
    </citation>
    <scope>NUCLEOTIDE SEQUENCE [LARGE SCALE GENOMIC DNA]</scope>
    <source>
        <strain evidence="2">cv. Yunnan</strain>
        <tissue evidence="1">Leaves</tissue>
    </source>
</reference>
<reference evidence="2" key="1">
    <citation type="journal article" date="2022" name="Mol. Ecol. Resour.">
        <title>The genomes of chicory, endive, great burdock and yacon provide insights into Asteraceae palaeo-polyploidization history and plant inulin production.</title>
        <authorList>
            <person name="Fan W."/>
            <person name="Wang S."/>
            <person name="Wang H."/>
            <person name="Wang A."/>
            <person name="Jiang F."/>
            <person name="Liu H."/>
            <person name="Zhao H."/>
            <person name="Xu D."/>
            <person name="Zhang Y."/>
        </authorList>
    </citation>
    <scope>NUCLEOTIDE SEQUENCE [LARGE SCALE GENOMIC DNA]</scope>
    <source>
        <strain evidence="2">cv. Yunnan</strain>
    </source>
</reference>
<evidence type="ECO:0000313" key="2">
    <source>
        <dbReference type="Proteomes" id="UP001056120"/>
    </source>
</evidence>
<organism evidence="1 2">
    <name type="scientific">Smallanthus sonchifolius</name>
    <dbReference type="NCBI Taxonomy" id="185202"/>
    <lineage>
        <taxon>Eukaryota</taxon>
        <taxon>Viridiplantae</taxon>
        <taxon>Streptophyta</taxon>
        <taxon>Embryophyta</taxon>
        <taxon>Tracheophyta</taxon>
        <taxon>Spermatophyta</taxon>
        <taxon>Magnoliopsida</taxon>
        <taxon>eudicotyledons</taxon>
        <taxon>Gunneridae</taxon>
        <taxon>Pentapetalae</taxon>
        <taxon>asterids</taxon>
        <taxon>campanulids</taxon>
        <taxon>Asterales</taxon>
        <taxon>Asteraceae</taxon>
        <taxon>Asteroideae</taxon>
        <taxon>Heliantheae alliance</taxon>
        <taxon>Millerieae</taxon>
        <taxon>Smallanthus</taxon>
    </lineage>
</organism>
<dbReference type="Proteomes" id="UP001056120">
    <property type="component" value="Linkage Group LG25"/>
</dbReference>
<sequence>MVSVSRGMSPEIGHRRSSDGLPGGGTVENEEVVSGTKHSQNETGSEKATSELNVGGGLPKDPTWASFKKRPRSVNIDLEAPLIAQPFSFPLPNCLDLNSDPSPPACHNAIEDEVNCQMQVLGDTCLIQVIQSSTIRQPKIDGVQIRDNSESSNGLSEEIGDTIKVGGTMGVNLEGFENQLIEEINGEGAHVGYQ</sequence>